<proteinExistence type="inferred from homology"/>
<dbReference type="PROSITE" id="PS50109">
    <property type="entry name" value="HIS_KIN"/>
    <property type="match status" value="1"/>
</dbReference>
<organism evidence="12 13">
    <name type="scientific">Cohnella faecalis</name>
    <dbReference type="NCBI Taxonomy" id="2315694"/>
    <lineage>
        <taxon>Bacteria</taxon>
        <taxon>Bacillati</taxon>
        <taxon>Bacillota</taxon>
        <taxon>Bacilli</taxon>
        <taxon>Bacillales</taxon>
        <taxon>Paenibacillaceae</taxon>
        <taxon>Cohnella</taxon>
    </lineage>
</organism>
<evidence type="ECO:0000256" key="3">
    <source>
        <dbReference type="ARBA" id="ARBA00012438"/>
    </source>
</evidence>
<dbReference type="InterPro" id="IPR005467">
    <property type="entry name" value="His_kinase_dom"/>
</dbReference>
<keyword evidence="8" id="KW-0067">ATP-binding</keyword>
<evidence type="ECO:0000256" key="1">
    <source>
        <dbReference type="ARBA" id="ARBA00000085"/>
    </source>
</evidence>
<accession>A0A398CBL7</accession>
<evidence type="ECO:0000256" key="5">
    <source>
        <dbReference type="ARBA" id="ARBA00022679"/>
    </source>
</evidence>
<evidence type="ECO:0000256" key="6">
    <source>
        <dbReference type="ARBA" id="ARBA00022741"/>
    </source>
</evidence>
<dbReference type="EC" id="2.7.13.3" evidence="3"/>
<gene>
    <name evidence="12" type="ORF">D3H35_30120</name>
</gene>
<dbReference type="InterPro" id="IPR003594">
    <property type="entry name" value="HATPase_dom"/>
</dbReference>
<dbReference type="Proteomes" id="UP000266340">
    <property type="component" value="Unassembled WGS sequence"/>
</dbReference>
<evidence type="ECO:0000256" key="10">
    <source>
        <dbReference type="ARBA" id="ARBA00074306"/>
    </source>
</evidence>
<evidence type="ECO:0000256" key="8">
    <source>
        <dbReference type="ARBA" id="ARBA00022840"/>
    </source>
</evidence>
<evidence type="ECO:0000313" key="12">
    <source>
        <dbReference type="EMBL" id="RIE00170.1"/>
    </source>
</evidence>
<dbReference type="AlphaFoldDB" id="A0A398CBL7"/>
<comment type="similarity">
    <text evidence="2">In the N-terminal section; belongs to the phytochrome family.</text>
</comment>
<reference evidence="12 13" key="1">
    <citation type="submission" date="2018-09" db="EMBL/GenBank/DDBJ databases">
        <title>Cohnella cavernae sp. nov., isolated from a karst cave.</title>
        <authorList>
            <person name="Zhu H."/>
        </authorList>
    </citation>
    <scope>NUCLEOTIDE SEQUENCE [LARGE SCALE GENOMIC DNA]</scope>
    <source>
        <strain evidence="12 13">K2E09-144</strain>
    </source>
</reference>
<evidence type="ECO:0000259" key="11">
    <source>
        <dbReference type="PROSITE" id="PS50109"/>
    </source>
</evidence>
<dbReference type="EMBL" id="QXJM01000064">
    <property type="protein sequence ID" value="RIE00170.1"/>
    <property type="molecule type" value="Genomic_DNA"/>
</dbReference>
<keyword evidence="7" id="KW-0418">Kinase</keyword>
<evidence type="ECO:0000313" key="13">
    <source>
        <dbReference type="Proteomes" id="UP000266340"/>
    </source>
</evidence>
<comment type="catalytic activity">
    <reaction evidence="1">
        <text>ATP + protein L-histidine = ADP + protein N-phospho-L-histidine.</text>
        <dbReference type="EC" id="2.7.13.3"/>
    </reaction>
</comment>
<feature type="domain" description="Histidine kinase" evidence="11">
    <location>
        <begin position="1"/>
        <end position="126"/>
    </location>
</feature>
<evidence type="ECO:0000256" key="7">
    <source>
        <dbReference type="ARBA" id="ARBA00022777"/>
    </source>
</evidence>
<name>A0A398CBL7_9BACL</name>
<evidence type="ECO:0000256" key="4">
    <source>
        <dbReference type="ARBA" id="ARBA00022553"/>
    </source>
</evidence>
<keyword evidence="5" id="KW-0808">Transferase</keyword>
<sequence length="134" mass="15232">MRSFCSQHIIGDSLRLKQILINLIGNAIKFTSKGEIFVKISVDEHIKNDYKIRFDIRDTGIGIPKDKLSQLFQAFSQVDSSTSRKYGGTGLGLAICTRLVELMNGGISVKAQKEKVRFQLYHQDRSREKQFGKH</sequence>
<dbReference type="Gene3D" id="3.30.565.10">
    <property type="entry name" value="Histidine kinase-like ATPase, C-terminal domain"/>
    <property type="match status" value="1"/>
</dbReference>
<dbReference type="GO" id="GO:0000160">
    <property type="term" value="P:phosphorelay signal transduction system"/>
    <property type="evidence" value="ECO:0007669"/>
    <property type="project" value="UniProtKB-KW"/>
</dbReference>
<dbReference type="SMART" id="SM00387">
    <property type="entry name" value="HATPase_c"/>
    <property type="match status" value="1"/>
</dbReference>
<dbReference type="GO" id="GO:0004673">
    <property type="term" value="F:protein histidine kinase activity"/>
    <property type="evidence" value="ECO:0007669"/>
    <property type="project" value="UniProtKB-EC"/>
</dbReference>
<dbReference type="CDD" id="cd16922">
    <property type="entry name" value="HATPase_EvgS-ArcB-TorS-like"/>
    <property type="match status" value="1"/>
</dbReference>
<dbReference type="InterPro" id="IPR004358">
    <property type="entry name" value="Sig_transdc_His_kin-like_C"/>
</dbReference>
<comment type="caution">
    <text evidence="12">The sequence shown here is derived from an EMBL/GenBank/DDBJ whole genome shotgun (WGS) entry which is preliminary data.</text>
</comment>
<keyword evidence="4" id="KW-0597">Phosphoprotein</keyword>
<evidence type="ECO:0000256" key="9">
    <source>
        <dbReference type="ARBA" id="ARBA00023012"/>
    </source>
</evidence>
<dbReference type="GO" id="GO:0005524">
    <property type="term" value="F:ATP binding"/>
    <property type="evidence" value="ECO:0007669"/>
    <property type="project" value="UniProtKB-KW"/>
</dbReference>
<dbReference type="FunFam" id="3.30.565.10:FF:000010">
    <property type="entry name" value="Sensor histidine kinase RcsC"/>
    <property type="match status" value="1"/>
</dbReference>
<evidence type="ECO:0000256" key="2">
    <source>
        <dbReference type="ARBA" id="ARBA00006402"/>
    </source>
</evidence>
<keyword evidence="13" id="KW-1185">Reference proteome</keyword>
<keyword evidence="6" id="KW-0547">Nucleotide-binding</keyword>
<protein>
    <recommendedName>
        <fullName evidence="10">Circadian input-output histidine kinase CikA</fullName>
        <ecNumber evidence="3">2.7.13.3</ecNumber>
    </recommendedName>
</protein>
<dbReference type="SUPFAM" id="SSF55874">
    <property type="entry name" value="ATPase domain of HSP90 chaperone/DNA topoisomerase II/histidine kinase"/>
    <property type="match status" value="1"/>
</dbReference>
<dbReference type="PANTHER" id="PTHR43047">
    <property type="entry name" value="TWO-COMPONENT HISTIDINE PROTEIN KINASE"/>
    <property type="match status" value="1"/>
</dbReference>
<keyword evidence="9" id="KW-0902">Two-component regulatory system</keyword>
<dbReference type="PRINTS" id="PR00344">
    <property type="entry name" value="BCTRLSENSOR"/>
</dbReference>
<dbReference type="InterPro" id="IPR036890">
    <property type="entry name" value="HATPase_C_sf"/>
</dbReference>
<dbReference type="Pfam" id="PF02518">
    <property type="entry name" value="HATPase_c"/>
    <property type="match status" value="1"/>
</dbReference>